<dbReference type="AlphaFoldDB" id="A0AAV2H6P9"/>
<evidence type="ECO:0000256" key="1">
    <source>
        <dbReference type="ARBA" id="ARBA00010617"/>
    </source>
</evidence>
<dbReference type="GO" id="GO:0016705">
    <property type="term" value="F:oxidoreductase activity, acting on paired donors, with incorporation or reduction of molecular oxygen"/>
    <property type="evidence" value="ECO:0007669"/>
    <property type="project" value="InterPro"/>
</dbReference>
<evidence type="ECO:0000313" key="2">
    <source>
        <dbReference type="EMBL" id="CAL1529263.1"/>
    </source>
</evidence>
<dbReference type="InterPro" id="IPR001128">
    <property type="entry name" value="Cyt_P450"/>
</dbReference>
<dbReference type="GO" id="GO:0004497">
    <property type="term" value="F:monooxygenase activity"/>
    <property type="evidence" value="ECO:0007669"/>
    <property type="project" value="InterPro"/>
</dbReference>
<reference evidence="2 3" key="1">
    <citation type="submission" date="2024-04" db="EMBL/GenBank/DDBJ databases">
        <authorList>
            <consortium name="Genoscope - CEA"/>
            <person name="William W."/>
        </authorList>
    </citation>
    <scope>NUCLEOTIDE SEQUENCE [LARGE SCALE GENOMIC DNA]</scope>
</reference>
<comment type="similarity">
    <text evidence="1">Belongs to the cytochrome P450 family.</text>
</comment>
<name>A0AAV2H6P9_LYMST</name>
<protein>
    <submittedName>
        <fullName evidence="2">Uncharacterized protein</fullName>
    </submittedName>
</protein>
<dbReference type="GO" id="GO:0020037">
    <property type="term" value="F:heme binding"/>
    <property type="evidence" value="ECO:0007669"/>
    <property type="project" value="InterPro"/>
</dbReference>
<sequence length="127" mass="14736">MRVQPSFLRPGAADPYVPAIGRVADDLVAYFEQHRDKDQDSRDIVLLYVMECLYQFCFNRRLGALTTGSVTHNETVRMIKLLISTLCKQPLLPFYKIWRTKAYKNIELSMDHLLEISSKEVNRTIQA</sequence>
<proteinExistence type="inferred from homology"/>
<comment type="caution">
    <text evidence="2">The sequence shown here is derived from an EMBL/GenBank/DDBJ whole genome shotgun (WGS) entry which is preliminary data.</text>
</comment>
<dbReference type="SUPFAM" id="SSF48264">
    <property type="entry name" value="Cytochrome P450"/>
    <property type="match status" value="1"/>
</dbReference>
<dbReference type="Pfam" id="PF00067">
    <property type="entry name" value="p450"/>
    <property type="match status" value="1"/>
</dbReference>
<dbReference type="InterPro" id="IPR036396">
    <property type="entry name" value="Cyt_P450_sf"/>
</dbReference>
<dbReference type="Gene3D" id="1.10.630.10">
    <property type="entry name" value="Cytochrome P450"/>
    <property type="match status" value="1"/>
</dbReference>
<accession>A0AAV2H6P9</accession>
<evidence type="ECO:0000313" key="3">
    <source>
        <dbReference type="Proteomes" id="UP001497497"/>
    </source>
</evidence>
<feature type="non-terminal residue" evidence="2">
    <location>
        <position position="127"/>
    </location>
</feature>
<dbReference type="GO" id="GO:0005506">
    <property type="term" value="F:iron ion binding"/>
    <property type="evidence" value="ECO:0007669"/>
    <property type="project" value="InterPro"/>
</dbReference>
<dbReference type="EMBL" id="CAXITT010000045">
    <property type="protein sequence ID" value="CAL1529263.1"/>
    <property type="molecule type" value="Genomic_DNA"/>
</dbReference>
<gene>
    <name evidence="2" type="ORF">GSLYS_00003418001</name>
</gene>
<keyword evidence="3" id="KW-1185">Reference proteome</keyword>
<dbReference type="Proteomes" id="UP001497497">
    <property type="component" value="Unassembled WGS sequence"/>
</dbReference>
<organism evidence="2 3">
    <name type="scientific">Lymnaea stagnalis</name>
    <name type="common">Great pond snail</name>
    <name type="synonym">Helix stagnalis</name>
    <dbReference type="NCBI Taxonomy" id="6523"/>
    <lineage>
        <taxon>Eukaryota</taxon>
        <taxon>Metazoa</taxon>
        <taxon>Spiralia</taxon>
        <taxon>Lophotrochozoa</taxon>
        <taxon>Mollusca</taxon>
        <taxon>Gastropoda</taxon>
        <taxon>Heterobranchia</taxon>
        <taxon>Euthyneura</taxon>
        <taxon>Panpulmonata</taxon>
        <taxon>Hygrophila</taxon>
        <taxon>Lymnaeoidea</taxon>
        <taxon>Lymnaeidae</taxon>
        <taxon>Lymnaea</taxon>
    </lineage>
</organism>